<evidence type="ECO:0000256" key="2">
    <source>
        <dbReference type="ARBA" id="ARBA00023015"/>
    </source>
</evidence>
<evidence type="ECO:0000259" key="6">
    <source>
        <dbReference type="Pfam" id="PF04545"/>
    </source>
</evidence>
<evidence type="ECO:0000313" key="8">
    <source>
        <dbReference type="Proteomes" id="UP000595917"/>
    </source>
</evidence>
<feature type="domain" description="RNA polymerase sigma-70 region 4" evidence="6">
    <location>
        <begin position="17"/>
        <end position="47"/>
    </location>
</feature>
<dbReference type="GO" id="GO:0006352">
    <property type="term" value="P:DNA-templated transcription initiation"/>
    <property type="evidence" value="ECO:0007669"/>
    <property type="project" value="InterPro"/>
</dbReference>
<dbReference type="Gene3D" id="3.40.50.1360">
    <property type="match status" value="1"/>
</dbReference>
<dbReference type="PANTHER" id="PTHR34294">
    <property type="entry name" value="TRANSCRIPTIONAL REGULATOR-RELATED"/>
    <property type="match status" value="1"/>
</dbReference>
<keyword evidence="3" id="KW-0238">DNA-binding</keyword>
<dbReference type="Pfam" id="PF04198">
    <property type="entry name" value="Sugar-bind"/>
    <property type="match status" value="1"/>
</dbReference>
<dbReference type="RefSeq" id="WP_215627928.1">
    <property type="nucleotide sequence ID" value="NZ_CP067089.2"/>
</dbReference>
<feature type="domain" description="Sugar-binding" evidence="5">
    <location>
        <begin position="59"/>
        <end position="312"/>
    </location>
</feature>
<keyword evidence="2" id="KW-0805">Transcription regulation</keyword>
<evidence type="ECO:0000313" key="7">
    <source>
        <dbReference type="EMBL" id="QQO10623.1"/>
    </source>
</evidence>
<evidence type="ECO:0000256" key="3">
    <source>
        <dbReference type="ARBA" id="ARBA00023125"/>
    </source>
</evidence>
<comment type="similarity">
    <text evidence="1">Belongs to the SorC transcriptional regulatory family.</text>
</comment>
<dbReference type="Proteomes" id="UP000595917">
    <property type="component" value="Chromosome"/>
</dbReference>
<protein>
    <recommendedName>
        <fullName evidence="9">Sugar-binding transcriptional regulator</fullName>
    </recommendedName>
</protein>
<dbReference type="InterPro" id="IPR007630">
    <property type="entry name" value="RNA_pol_sigma70_r4"/>
</dbReference>
<dbReference type="SUPFAM" id="SSF100950">
    <property type="entry name" value="NagB/RpiA/CoA transferase-like"/>
    <property type="match status" value="1"/>
</dbReference>
<evidence type="ECO:0008006" key="9">
    <source>
        <dbReference type="Google" id="ProtNLM"/>
    </source>
</evidence>
<dbReference type="AlphaFoldDB" id="A0A7T8BCV0"/>
<dbReference type="InterPro" id="IPR007324">
    <property type="entry name" value="Sugar-bd_dom_put"/>
</dbReference>
<dbReference type="EMBL" id="CP067089">
    <property type="protein sequence ID" value="QQO10623.1"/>
    <property type="molecule type" value="Genomic_DNA"/>
</dbReference>
<dbReference type="KEGG" id="bhc:JFL75_06825"/>
<dbReference type="Gene3D" id="1.10.10.60">
    <property type="entry name" value="Homeodomain-like"/>
    <property type="match status" value="1"/>
</dbReference>
<evidence type="ECO:0000256" key="1">
    <source>
        <dbReference type="ARBA" id="ARBA00010466"/>
    </source>
</evidence>
<dbReference type="InterPro" id="IPR037171">
    <property type="entry name" value="NagB/RpiA_transferase-like"/>
</dbReference>
<name>A0A7T8BCV0_9SPIR</name>
<keyword evidence="8" id="KW-1185">Reference proteome</keyword>
<dbReference type="PANTHER" id="PTHR34294:SF1">
    <property type="entry name" value="TRANSCRIPTIONAL REGULATOR LSRR"/>
    <property type="match status" value="1"/>
</dbReference>
<accession>A0A7T8BCV0</accession>
<reference evidence="7" key="1">
    <citation type="submission" date="2021-01" db="EMBL/GenBank/DDBJ databases">
        <title>Description of Breznakiella homolactica.</title>
        <authorList>
            <person name="Song Y."/>
            <person name="Brune A."/>
        </authorList>
    </citation>
    <scope>NUCLEOTIDE SEQUENCE</scope>
    <source>
        <strain evidence="7">RmG30</strain>
    </source>
</reference>
<keyword evidence="4" id="KW-0804">Transcription</keyword>
<dbReference type="GO" id="GO:0003700">
    <property type="term" value="F:DNA-binding transcription factor activity"/>
    <property type="evidence" value="ECO:0007669"/>
    <property type="project" value="InterPro"/>
</dbReference>
<evidence type="ECO:0000259" key="5">
    <source>
        <dbReference type="Pfam" id="PF04198"/>
    </source>
</evidence>
<proteinExistence type="inferred from homology"/>
<dbReference type="InterPro" id="IPR051054">
    <property type="entry name" value="SorC_transcr_regulators"/>
</dbReference>
<organism evidence="7 8">
    <name type="scientific">Breznakiella homolactica</name>
    <dbReference type="NCBI Taxonomy" id="2798577"/>
    <lineage>
        <taxon>Bacteria</taxon>
        <taxon>Pseudomonadati</taxon>
        <taxon>Spirochaetota</taxon>
        <taxon>Spirochaetia</taxon>
        <taxon>Spirochaetales</taxon>
        <taxon>Breznakiellaceae</taxon>
        <taxon>Breznakiella</taxon>
    </lineage>
</organism>
<gene>
    <name evidence="7" type="ORF">JFL75_06825</name>
</gene>
<dbReference type="Pfam" id="PF04545">
    <property type="entry name" value="Sigma70_r4"/>
    <property type="match status" value="1"/>
</dbReference>
<sequence>MGRIIPDKQTLFKVADLYYNAGLTLSGIAKRLGIGTMTVSRLLTKAREVGIVQIIVNKPIESCPEQELALKKKYGLKHALVIRLSGELDAVIQIAQAAAFHLDQILKEDLVVGIGIGGTTAALVEQLPVRTIPGLQIIQLLGGFETTGFFNSYDILQNISSKLGATGTYFHAPVYAKDGITRDILYKEFFAHSKLHNLLARCNVAVLGIGVADRNSIYVKSGFIRPDEMDEITAAGGVGDVLGQFFDARGNLVNHPINQRSLAVPAGELSKIDDVILLSAGPAKIPVLTAALKMNFISTIITDSNSAAALLEEPAHRGGAAAKIR</sequence>
<dbReference type="GO" id="GO:0030246">
    <property type="term" value="F:carbohydrate binding"/>
    <property type="evidence" value="ECO:0007669"/>
    <property type="project" value="InterPro"/>
</dbReference>
<dbReference type="GO" id="GO:0003677">
    <property type="term" value="F:DNA binding"/>
    <property type="evidence" value="ECO:0007669"/>
    <property type="project" value="UniProtKB-KW"/>
</dbReference>
<evidence type="ECO:0000256" key="4">
    <source>
        <dbReference type="ARBA" id="ARBA00023163"/>
    </source>
</evidence>